<sequence length="476" mass="51098">MNPFPAAAVTIFLTAAVIAQDQQDNCSATDFQAIYVGKLLERYAATSPPGTQHAEAAVKCRIAALLTTEKARRKRLLALSSLYQDCARREQSKSYTNLKEAAHALTNLAFAAGVADAAEALKDVSLATVAALDGGTDGTARSPVYPDSSAPGLKRTLCTPAEAQKSAKAAATKATAATTKIIFRIIRLEDGTARGTAGATTRKATLCQSDDGTCKNNGAADGGKIGLQKGKIYKTSENAADPKHGNNPSATAEKHWYTASVAAAQITAALDTAAHTSLEALANLGTPCNVWEQKADPNFIEAIATAQAESRDPAKINEEKTKIKKQTITETYGKNANEFQDKIWKQVENTPITQQNSGVKEDTTLKSISGLDQLLFLEQTITLKKKIEQQSTCSKPVVNANEEKPADPPKSADECKKHKTSEDCKKETGCEFDDKKPEGERCFPKAETEKKDEKSFSENLRVFVPQIFAALVLVEL</sequence>
<evidence type="ECO:0000313" key="10">
    <source>
        <dbReference type="EMBL" id="APD74901.1"/>
    </source>
</evidence>
<dbReference type="GO" id="GO:0098552">
    <property type="term" value="C:side of membrane"/>
    <property type="evidence" value="ECO:0007669"/>
    <property type="project" value="UniProtKB-KW"/>
</dbReference>
<comment type="subcellular location">
    <subcellularLocation>
        <location evidence="1">Cell membrane</location>
        <topology evidence="1">Lipid-anchor</topology>
        <topology evidence="1">GPI-anchor</topology>
    </subcellularLocation>
</comment>
<dbReference type="GO" id="GO:0042783">
    <property type="term" value="P:symbiont-mediated evasion of host immune response"/>
    <property type="evidence" value="ECO:0007669"/>
    <property type="project" value="InterPro"/>
</dbReference>
<reference evidence="10" key="1">
    <citation type="submission" date="2016-08" db="EMBL/GenBank/DDBJ databases">
        <title>VSG repertoire of Trypanosoma brucei EATRO 1125.</title>
        <authorList>
            <person name="Cross G.A."/>
        </authorList>
    </citation>
    <scope>NUCLEOTIDE SEQUENCE</scope>
    <source>
        <strain evidence="10">EATRO 1125</strain>
    </source>
</reference>
<dbReference type="EMBL" id="KX700945">
    <property type="protein sequence ID" value="APD74901.1"/>
    <property type="molecule type" value="Genomic_DNA"/>
</dbReference>
<feature type="compositionally biased region" description="Basic and acidic residues" evidence="7">
    <location>
        <begin position="401"/>
        <end position="456"/>
    </location>
</feature>
<evidence type="ECO:0000256" key="6">
    <source>
        <dbReference type="ARBA" id="ARBA00023288"/>
    </source>
</evidence>
<evidence type="ECO:0000256" key="2">
    <source>
        <dbReference type="ARBA" id="ARBA00022475"/>
    </source>
</evidence>
<dbReference type="Pfam" id="PF00913">
    <property type="entry name" value="Trypan_glycop"/>
    <property type="match status" value="1"/>
</dbReference>
<evidence type="ECO:0000256" key="4">
    <source>
        <dbReference type="ARBA" id="ARBA00023136"/>
    </source>
</evidence>
<keyword evidence="8" id="KW-0732">Signal</keyword>
<keyword evidence="3" id="KW-0336">GPI-anchor</keyword>
<accession>A0A1J0RAF0</accession>
<dbReference type="Gene3D" id="1.10.470.10">
    <property type="entry name" value="Variant Surface Glycoprotein, subunit A, domain 2"/>
    <property type="match status" value="1"/>
</dbReference>
<feature type="region of interest" description="Disordered" evidence="7">
    <location>
        <begin position="392"/>
        <end position="456"/>
    </location>
</feature>
<keyword evidence="2" id="KW-1003">Cell membrane</keyword>
<dbReference type="GO" id="GO:0005886">
    <property type="term" value="C:plasma membrane"/>
    <property type="evidence" value="ECO:0007669"/>
    <property type="project" value="UniProtKB-SubCell"/>
</dbReference>
<evidence type="ECO:0000259" key="9">
    <source>
        <dbReference type="Pfam" id="PF00913"/>
    </source>
</evidence>
<feature type="signal peptide" evidence="8">
    <location>
        <begin position="1"/>
        <end position="19"/>
    </location>
</feature>
<dbReference type="SUPFAM" id="SSF58087">
    <property type="entry name" value="Variant surface glycoprotein (N-terminal domain)"/>
    <property type="match status" value="1"/>
</dbReference>
<dbReference type="VEuPathDB" id="TriTrypDB:Tb427_000355500"/>
<keyword evidence="6" id="KW-0449">Lipoprotein</keyword>
<evidence type="ECO:0000256" key="1">
    <source>
        <dbReference type="ARBA" id="ARBA00004609"/>
    </source>
</evidence>
<organism evidence="10">
    <name type="scientific">Trypanosoma brucei</name>
    <dbReference type="NCBI Taxonomy" id="5691"/>
    <lineage>
        <taxon>Eukaryota</taxon>
        <taxon>Discoba</taxon>
        <taxon>Euglenozoa</taxon>
        <taxon>Kinetoplastea</taxon>
        <taxon>Metakinetoplastina</taxon>
        <taxon>Trypanosomatida</taxon>
        <taxon>Trypanosomatidae</taxon>
        <taxon>Trypanosoma</taxon>
    </lineage>
</organism>
<proteinExistence type="predicted"/>
<dbReference type="InterPro" id="IPR001812">
    <property type="entry name" value="Trypano_VSG_A_N_dom"/>
</dbReference>
<protein>
    <submittedName>
        <fullName evidence="10">Variant surface glycoprotein 1125.4682</fullName>
    </submittedName>
</protein>
<evidence type="ECO:0000256" key="5">
    <source>
        <dbReference type="ARBA" id="ARBA00023180"/>
    </source>
</evidence>
<feature type="domain" description="Trypanosome variant surface glycoprotein A-type N-terminal" evidence="9">
    <location>
        <begin position="53"/>
        <end position="375"/>
    </location>
</feature>
<name>A0A1J0RAF0_9TRYP</name>
<dbReference type="Gene3D" id="3.90.150.10">
    <property type="entry name" value="Variant Surface Glycoprotein, subunit A domain 1"/>
    <property type="match status" value="1"/>
</dbReference>
<evidence type="ECO:0000256" key="3">
    <source>
        <dbReference type="ARBA" id="ARBA00022622"/>
    </source>
</evidence>
<keyword evidence="5" id="KW-0325">Glycoprotein</keyword>
<evidence type="ECO:0000256" key="8">
    <source>
        <dbReference type="SAM" id="SignalP"/>
    </source>
</evidence>
<feature type="chain" id="PRO_5012791681" evidence="8">
    <location>
        <begin position="20"/>
        <end position="476"/>
    </location>
</feature>
<dbReference type="AlphaFoldDB" id="A0A1J0RAF0"/>
<keyword evidence="4" id="KW-0472">Membrane</keyword>
<evidence type="ECO:0000256" key="7">
    <source>
        <dbReference type="SAM" id="MobiDB-lite"/>
    </source>
</evidence>